<comment type="caution">
    <text evidence="1">The sequence shown here is derived from an EMBL/GenBank/DDBJ whole genome shotgun (WGS) entry which is preliminary data.</text>
</comment>
<evidence type="ECO:0000313" key="1">
    <source>
        <dbReference type="EMBL" id="NME21894.1"/>
    </source>
</evidence>
<proteinExistence type="predicted"/>
<sequence length="57" mass="6911">MSNKPFTDKRWRDNSLEGVKFDNSKVTSEQKKKTEEFHELFKKTFAKQLKEKHSHKK</sequence>
<reference evidence="1 2" key="1">
    <citation type="submission" date="2020-04" db="EMBL/GenBank/DDBJ databases">
        <authorList>
            <person name="Hitch T.C.A."/>
            <person name="Wylensek D."/>
            <person name="Clavel T."/>
        </authorList>
    </citation>
    <scope>NUCLEOTIDE SEQUENCE [LARGE SCALE GENOMIC DNA]</scope>
    <source>
        <strain evidence="1 2">WCA-386-APC-4I</strain>
    </source>
</reference>
<protein>
    <submittedName>
        <fullName evidence="1">Uncharacterized protein</fullName>
    </submittedName>
</protein>
<accession>A0AAW9ZFF3</accession>
<dbReference type="RefSeq" id="WP_158087900.1">
    <property type="nucleotide sequence ID" value="NZ_CP065330.1"/>
</dbReference>
<dbReference type="Proteomes" id="UP000587270">
    <property type="component" value="Unassembled WGS sequence"/>
</dbReference>
<evidence type="ECO:0000313" key="2">
    <source>
        <dbReference type="Proteomes" id="UP000587270"/>
    </source>
</evidence>
<name>A0AAW9ZFF3_LIMRT</name>
<organism evidence="1 2">
    <name type="scientific">Limosilactobacillus reuteri</name>
    <name type="common">Lactobacillus reuteri</name>
    <dbReference type="NCBI Taxonomy" id="1598"/>
    <lineage>
        <taxon>Bacteria</taxon>
        <taxon>Bacillati</taxon>
        <taxon>Bacillota</taxon>
        <taxon>Bacilli</taxon>
        <taxon>Lactobacillales</taxon>
        <taxon>Lactobacillaceae</taxon>
        <taxon>Limosilactobacillus</taxon>
    </lineage>
</organism>
<gene>
    <name evidence="1" type="ORF">HF865_04140</name>
</gene>
<dbReference type="AlphaFoldDB" id="A0AAW9ZFF3"/>
<dbReference type="EMBL" id="JABAFN010000010">
    <property type="protein sequence ID" value="NME21894.1"/>
    <property type="molecule type" value="Genomic_DNA"/>
</dbReference>